<evidence type="ECO:0000313" key="6">
    <source>
        <dbReference type="EMBL" id="KAJ7348947.1"/>
    </source>
</evidence>
<evidence type="ECO:0000313" key="7">
    <source>
        <dbReference type="Proteomes" id="UP001218218"/>
    </source>
</evidence>
<gene>
    <name evidence="6" type="ORF">DFH08DRAFT_696812</name>
</gene>
<dbReference type="PROSITE" id="PS51891">
    <property type="entry name" value="CENP_V_GFA"/>
    <property type="match status" value="1"/>
</dbReference>
<keyword evidence="7" id="KW-1185">Reference proteome</keyword>
<organism evidence="6 7">
    <name type="scientific">Mycena albidolilacea</name>
    <dbReference type="NCBI Taxonomy" id="1033008"/>
    <lineage>
        <taxon>Eukaryota</taxon>
        <taxon>Fungi</taxon>
        <taxon>Dikarya</taxon>
        <taxon>Basidiomycota</taxon>
        <taxon>Agaricomycotina</taxon>
        <taxon>Agaricomycetes</taxon>
        <taxon>Agaricomycetidae</taxon>
        <taxon>Agaricales</taxon>
        <taxon>Marasmiineae</taxon>
        <taxon>Mycenaceae</taxon>
        <taxon>Mycena</taxon>
    </lineage>
</organism>
<protein>
    <submittedName>
        <fullName evidence="6">Mss4-like protein</fullName>
    </submittedName>
</protein>
<dbReference type="GO" id="GO:0046872">
    <property type="term" value="F:metal ion binding"/>
    <property type="evidence" value="ECO:0007669"/>
    <property type="project" value="UniProtKB-KW"/>
</dbReference>
<dbReference type="InterPro" id="IPR006913">
    <property type="entry name" value="CENP-V/GFA"/>
</dbReference>
<comment type="caution">
    <text evidence="6">The sequence shown here is derived from an EMBL/GenBank/DDBJ whole genome shotgun (WGS) entry which is preliminary data.</text>
</comment>
<feature type="domain" description="CENP-V/GFA" evidence="5">
    <location>
        <begin position="5"/>
        <end position="112"/>
    </location>
</feature>
<reference evidence="6" key="1">
    <citation type="submission" date="2023-03" db="EMBL/GenBank/DDBJ databases">
        <title>Massive genome expansion in bonnet fungi (Mycena s.s.) driven by repeated elements and novel gene families across ecological guilds.</title>
        <authorList>
            <consortium name="Lawrence Berkeley National Laboratory"/>
            <person name="Harder C.B."/>
            <person name="Miyauchi S."/>
            <person name="Viragh M."/>
            <person name="Kuo A."/>
            <person name="Thoen E."/>
            <person name="Andreopoulos B."/>
            <person name="Lu D."/>
            <person name="Skrede I."/>
            <person name="Drula E."/>
            <person name="Henrissat B."/>
            <person name="Morin E."/>
            <person name="Kohler A."/>
            <person name="Barry K."/>
            <person name="LaButti K."/>
            <person name="Morin E."/>
            <person name="Salamov A."/>
            <person name="Lipzen A."/>
            <person name="Mereny Z."/>
            <person name="Hegedus B."/>
            <person name="Baldrian P."/>
            <person name="Stursova M."/>
            <person name="Weitz H."/>
            <person name="Taylor A."/>
            <person name="Grigoriev I.V."/>
            <person name="Nagy L.G."/>
            <person name="Martin F."/>
            <person name="Kauserud H."/>
        </authorList>
    </citation>
    <scope>NUCLEOTIDE SEQUENCE</scope>
    <source>
        <strain evidence="6">CBHHK002</strain>
    </source>
</reference>
<dbReference type="GO" id="GO:0016846">
    <property type="term" value="F:carbon-sulfur lyase activity"/>
    <property type="evidence" value="ECO:0007669"/>
    <property type="project" value="InterPro"/>
</dbReference>
<name>A0AAD7A3T3_9AGAR</name>
<dbReference type="AlphaFoldDB" id="A0AAD7A3T3"/>
<dbReference type="PANTHER" id="PTHR33337">
    <property type="entry name" value="GFA DOMAIN-CONTAINING PROTEIN"/>
    <property type="match status" value="1"/>
</dbReference>
<keyword evidence="2" id="KW-0479">Metal-binding</keyword>
<dbReference type="InterPro" id="IPR011057">
    <property type="entry name" value="Mss4-like_sf"/>
</dbReference>
<evidence type="ECO:0000256" key="2">
    <source>
        <dbReference type="ARBA" id="ARBA00022723"/>
    </source>
</evidence>
<dbReference type="Gene3D" id="3.90.1590.10">
    <property type="entry name" value="glutathione-dependent formaldehyde- activating enzyme (gfa)"/>
    <property type="match status" value="1"/>
</dbReference>
<dbReference type="EMBL" id="JARIHO010000016">
    <property type="protein sequence ID" value="KAJ7348947.1"/>
    <property type="molecule type" value="Genomic_DNA"/>
</dbReference>
<keyword evidence="4" id="KW-0456">Lyase</keyword>
<evidence type="ECO:0000256" key="3">
    <source>
        <dbReference type="ARBA" id="ARBA00022833"/>
    </source>
</evidence>
<proteinExistence type="inferred from homology"/>
<evidence type="ECO:0000256" key="1">
    <source>
        <dbReference type="ARBA" id="ARBA00005495"/>
    </source>
</evidence>
<evidence type="ECO:0000259" key="5">
    <source>
        <dbReference type="PROSITE" id="PS51891"/>
    </source>
</evidence>
<dbReference type="Proteomes" id="UP001218218">
    <property type="component" value="Unassembled WGS sequence"/>
</dbReference>
<comment type="similarity">
    <text evidence="1">Belongs to the Gfa family.</text>
</comment>
<keyword evidence="3" id="KW-0862">Zinc</keyword>
<sequence>MAVQLKGRCVCNTLQYSLHLSAPDEARTTLCHCQSCRRAFGSNYGLTTKVPVESFKYESGHAKLYKQDNGVTREFCEICGAYICEYGEVAAEKFRYVMWGSLDDPEQVPPQGEFFCKDRPGWMPEISGVFHKQEIKQ</sequence>
<accession>A0AAD7A3T3</accession>
<dbReference type="Pfam" id="PF04828">
    <property type="entry name" value="GFA"/>
    <property type="match status" value="1"/>
</dbReference>
<dbReference type="PANTHER" id="PTHR33337:SF40">
    <property type="entry name" value="CENP-V_GFA DOMAIN-CONTAINING PROTEIN-RELATED"/>
    <property type="match status" value="1"/>
</dbReference>
<evidence type="ECO:0000256" key="4">
    <source>
        <dbReference type="ARBA" id="ARBA00023239"/>
    </source>
</evidence>
<dbReference type="SUPFAM" id="SSF51316">
    <property type="entry name" value="Mss4-like"/>
    <property type="match status" value="1"/>
</dbReference>